<dbReference type="eggNOG" id="ENOG502REWH">
    <property type="taxonomic scope" value="Eukaryota"/>
</dbReference>
<feature type="region of interest" description="Disordered" evidence="1">
    <location>
        <begin position="43"/>
        <end position="92"/>
    </location>
</feature>
<feature type="region of interest" description="Disordered" evidence="1">
    <location>
        <begin position="150"/>
        <end position="185"/>
    </location>
</feature>
<dbReference type="RefSeq" id="XP_008083095.1">
    <property type="nucleotide sequence ID" value="XM_008084904.1"/>
</dbReference>
<dbReference type="OrthoDB" id="3557758at2759"/>
<accession>S3DAI3</accession>
<evidence type="ECO:0000313" key="2">
    <source>
        <dbReference type="EMBL" id="EPE28986.1"/>
    </source>
</evidence>
<feature type="compositionally biased region" description="Low complexity" evidence="1">
    <location>
        <begin position="161"/>
        <end position="170"/>
    </location>
</feature>
<reference evidence="2 3" key="1">
    <citation type="journal article" date="2013" name="BMC Genomics">
        <title>Genomics-driven discovery of the pneumocandin biosynthetic gene cluster in the fungus Glarea lozoyensis.</title>
        <authorList>
            <person name="Chen L."/>
            <person name="Yue Q."/>
            <person name="Zhang X."/>
            <person name="Xiang M."/>
            <person name="Wang C."/>
            <person name="Li S."/>
            <person name="Che Y."/>
            <person name="Ortiz-Lopez F.J."/>
            <person name="Bills G.F."/>
            <person name="Liu X."/>
            <person name="An Z."/>
        </authorList>
    </citation>
    <scope>NUCLEOTIDE SEQUENCE [LARGE SCALE GENOMIC DNA]</scope>
    <source>
        <strain evidence="3">ATCC 20868 / MF5171</strain>
    </source>
</reference>
<dbReference type="GeneID" id="19459204"/>
<dbReference type="KEGG" id="glz:GLAREA_00144"/>
<dbReference type="AlphaFoldDB" id="S3DAI3"/>
<dbReference type="Proteomes" id="UP000016922">
    <property type="component" value="Unassembled WGS sequence"/>
</dbReference>
<organism evidence="2 3">
    <name type="scientific">Glarea lozoyensis (strain ATCC 20868 / MF5171)</name>
    <dbReference type="NCBI Taxonomy" id="1116229"/>
    <lineage>
        <taxon>Eukaryota</taxon>
        <taxon>Fungi</taxon>
        <taxon>Dikarya</taxon>
        <taxon>Ascomycota</taxon>
        <taxon>Pezizomycotina</taxon>
        <taxon>Leotiomycetes</taxon>
        <taxon>Helotiales</taxon>
        <taxon>Helotiaceae</taxon>
        <taxon>Glarea</taxon>
    </lineage>
</organism>
<gene>
    <name evidence="2" type="ORF">GLAREA_00144</name>
</gene>
<evidence type="ECO:0000313" key="3">
    <source>
        <dbReference type="Proteomes" id="UP000016922"/>
    </source>
</evidence>
<dbReference type="HOGENOM" id="CLU_1461449_0_0_1"/>
<feature type="compositionally biased region" description="Basic and acidic residues" evidence="1">
    <location>
        <begin position="64"/>
        <end position="75"/>
    </location>
</feature>
<protein>
    <submittedName>
        <fullName evidence="2">Uncharacterized protein</fullName>
    </submittedName>
</protein>
<keyword evidence="3" id="KW-1185">Reference proteome</keyword>
<sequence>MATDVSEEERIKEVHEAMPNSYWVGRLSGLYNKYSNDMLEATIKDPEQLKKRTAPTPESFDPPRLSKDKKSKETTKSTANDPADDDVMRQDDAEGRYRRAFTTLQGYCMTSTAKKSLWEFQQAYARKEDNSRFLPAGGHMTDAWYTKLTKGAKGDGKSERGTSMGMGRRTGLSRFGRSRNDLNQR</sequence>
<proteinExistence type="predicted"/>
<name>S3DAI3_GLAL2</name>
<evidence type="ECO:0000256" key="1">
    <source>
        <dbReference type="SAM" id="MobiDB-lite"/>
    </source>
</evidence>
<dbReference type="EMBL" id="KE145367">
    <property type="protein sequence ID" value="EPE28986.1"/>
    <property type="molecule type" value="Genomic_DNA"/>
</dbReference>